<dbReference type="EMBL" id="LDEV01001682">
    <property type="protein sequence ID" value="KLJ11242.1"/>
    <property type="molecule type" value="Genomic_DNA"/>
</dbReference>
<accession>A0A0H1BJL4</accession>
<reference evidence="2" key="1">
    <citation type="journal article" date="2015" name="PLoS Genet.">
        <title>The dynamic genome and transcriptome of the human fungal pathogen Blastomyces and close relative Emmonsia.</title>
        <authorList>
            <person name="Munoz J.F."/>
            <person name="Gauthier G.M."/>
            <person name="Desjardins C.A."/>
            <person name="Gallo J.E."/>
            <person name="Holder J."/>
            <person name="Sullivan T.D."/>
            <person name="Marty A.J."/>
            <person name="Carmen J.C."/>
            <person name="Chen Z."/>
            <person name="Ding L."/>
            <person name="Gujja S."/>
            <person name="Magrini V."/>
            <person name="Misas E."/>
            <person name="Mitreva M."/>
            <person name="Priest M."/>
            <person name="Saif S."/>
            <person name="Whiston E.A."/>
            <person name="Young S."/>
            <person name="Zeng Q."/>
            <person name="Goldman W.E."/>
            <person name="Mardis E.R."/>
            <person name="Taylor J.W."/>
            <person name="McEwen J.G."/>
            <person name="Clay O.K."/>
            <person name="Klein B.S."/>
            <person name="Cuomo C.A."/>
        </authorList>
    </citation>
    <scope>NUCLEOTIDE SEQUENCE [LARGE SCALE GENOMIC DNA]</scope>
    <source>
        <strain evidence="2">UAMH 139</strain>
    </source>
</reference>
<evidence type="ECO:0000313" key="2">
    <source>
        <dbReference type="Proteomes" id="UP000053573"/>
    </source>
</evidence>
<protein>
    <submittedName>
        <fullName evidence="1">Uncharacterized protein</fullName>
    </submittedName>
</protein>
<proteinExistence type="predicted"/>
<gene>
    <name evidence="1" type="ORF">EMPG_13481</name>
</gene>
<name>A0A0H1BJL4_9EURO</name>
<dbReference type="Proteomes" id="UP000053573">
    <property type="component" value="Unassembled WGS sequence"/>
</dbReference>
<organism evidence="1 2">
    <name type="scientific">Blastomyces silverae</name>
    <dbReference type="NCBI Taxonomy" id="2060906"/>
    <lineage>
        <taxon>Eukaryota</taxon>
        <taxon>Fungi</taxon>
        <taxon>Dikarya</taxon>
        <taxon>Ascomycota</taxon>
        <taxon>Pezizomycotina</taxon>
        <taxon>Eurotiomycetes</taxon>
        <taxon>Eurotiomycetidae</taxon>
        <taxon>Onygenales</taxon>
        <taxon>Ajellomycetaceae</taxon>
        <taxon>Blastomyces</taxon>
    </lineage>
</organism>
<keyword evidence="2" id="KW-1185">Reference proteome</keyword>
<comment type="caution">
    <text evidence="1">The sequence shown here is derived from an EMBL/GenBank/DDBJ whole genome shotgun (WGS) entry which is preliminary data.</text>
</comment>
<evidence type="ECO:0000313" key="1">
    <source>
        <dbReference type="EMBL" id="KLJ11242.1"/>
    </source>
</evidence>
<dbReference type="AlphaFoldDB" id="A0A0H1BJL4"/>
<sequence>MRSRTAPHFMVRSQNCNAARLPTAPLLLSLCQNGGCTSIPSTSAKPLKSQDKQ</sequence>